<keyword evidence="3" id="KW-1185">Reference proteome</keyword>
<feature type="chain" id="PRO_5040346992" evidence="1">
    <location>
        <begin position="19"/>
        <end position="99"/>
    </location>
</feature>
<feature type="signal peptide" evidence="1">
    <location>
        <begin position="1"/>
        <end position="18"/>
    </location>
</feature>
<dbReference type="Proteomes" id="UP001152799">
    <property type="component" value="Chromosome 4"/>
</dbReference>
<accession>A0A9N9MVY0</accession>
<name>A0A9N9MVY0_9CUCU</name>
<evidence type="ECO:0000313" key="2">
    <source>
        <dbReference type="EMBL" id="CAG9768291.1"/>
    </source>
</evidence>
<gene>
    <name evidence="2" type="ORF">CEUTPL_LOCUS8837</name>
</gene>
<keyword evidence="1" id="KW-0732">Signal</keyword>
<dbReference type="AlphaFoldDB" id="A0A9N9MVY0"/>
<protein>
    <submittedName>
        <fullName evidence="2">Uncharacterized protein</fullName>
    </submittedName>
</protein>
<evidence type="ECO:0000256" key="1">
    <source>
        <dbReference type="SAM" id="SignalP"/>
    </source>
</evidence>
<dbReference type="EMBL" id="OU892280">
    <property type="protein sequence ID" value="CAG9768291.1"/>
    <property type="molecule type" value="Genomic_DNA"/>
</dbReference>
<reference evidence="2" key="1">
    <citation type="submission" date="2022-01" db="EMBL/GenBank/DDBJ databases">
        <authorList>
            <person name="King R."/>
        </authorList>
    </citation>
    <scope>NUCLEOTIDE SEQUENCE</scope>
</reference>
<proteinExistence type="predicted"/>
<sequence>MNKLVIICFLAIIATAAAGDDEYDSYDYKNSRKVVVVENEPRYQVIRREPEYKKTIYKYREPEDRQVVVKVIKPSESRYIPSYDSKKDVVVKVLNRKHL</sequence>
<organism evidence="2 3">
    <name type="scientific">Ceutorhynchus assimilis</name>
    <name type="common">cabbage seed weevil</name>
    <dbReference type="NCBI Taxonomy" id="467358"/>
    <lineage>
        <taxon>Eukaryota</taxon>
        <taxon>Metazoa</taxon>
        <taxon>Ecdysozoa</taxon>
        <taxon>Arthropoda</taxon>
        <taxon>Hexapoda</taxon>
        <taxon>Insecta</taxon>
        <taxon>Pterygota</taxon>
        <taxon>Neoptera</taxon>
        <taxon>Endopterygota</taxon>
        <taxon>Coleoptera</taxon>
        <taxon>Polyphaga</taxon>
        <taxon>Cucujiformia</taxon>
        <taxon>Curculionidae</taxon>
        <taxon>Ceutorhynchinae</taxon>
        <taxon>Ceutorhynchus</taxon>
    </lineage>
</organism>
<evidence type="ECO:0000313" key="3">
    <source>
        <dbReference type="Proteomes" id="UP001152799"/>
    </source>
</evidence>